<evidence type="ECO:0000256" key="1">
    <source>
        <dbReference type="HAMAP-Rule" id="MF_00386"/>
    </source>
</evidence>
<reference evidence="3" key="1">
    <citation type="submission" date="2019-04" db="EMBL/GenBank/DDBJ databases">
        <title>Nocardioides xinjiangensis sp. nov.</title>
        <authorList>
            <person name="Liu S."/>
        </authorList>
    </citation>
    <scope>NUCLEOTIDE SEQUENCE [LARGE SCALE GENOMIC DNA]</scope>
    <source>
        <strain evidence="3">18</strain>
    </source>
</reference>
<keyword evidence="3" id="KW-1185">Reference proteome</keyword>
<keyword evidence="1" id="KW-1003">Cell membrane</keyword>
<dbReference type="AlphaFoldDB" id="A0A4S8QGE4"/>
<gene>
    <name evidence="2" type="primary">yidD</name>
    <name evidence="2" type="ORF">FAB82_01800</name>
</gene>
<keyword evidence="1" id="KW-0472">Membrane</keyword>
<sequence length="131" mass="14148">MEASCNPGGPCNTCSAACGGTSDPGPFHALAAGVFGFARLTPERLDRAHRSHRPLPRRFGLRAIAAYRRWLSPRVSVQCRYVPSCSGYGYRAVARYGLWTGTRLATARVLRCRPGVTPGTHDPVPAPRAAR</sequence>
<protein>
    <recommendedName>
        <fullName evidence="1">Putative membrane protein insertion efficiency factor</fullName>
    </recommendedName>
</protein>
<accession>A0A4S8QGE4</accession>
<name>A0A4S8QGE4_9ACTN</name>
<comment type="similarity">
    <text evidence="1">Belongs to the UPF0161 family.</text>
</comment>
<dbReference type="SMART" id="SM01234">
    <property type="entry name" value="Haemolytic"/>
    <property type="match status" value="1"/>
</dbReference>
<organism evidence="2 3">
    <name type="scientific">Glycomyces buryatensis</name>
    <dbReference type="NCBI Taxonomy" id="2570927"/>
    <lineage>
        <taxon>Bacteria</taxon>
        <taxon>Bacillati</taxon>
        <taxon>Actinomycetota</taxon>
        <taxon>Actinomycetes</taxon>
        <taxon>Glycomycetales</taxon>
        <taxon>Glycomycetaceae</taxon>
        <taxon>Glycomyces</taxon>
    </lineage>
</organism>
<comment type="caution">
    <text evidence="2">The sequence shown here is derived from an EMBL/GenBank/DDBJ whole genome shotgun (WGS) entry which is preliminary data.</text>
</comment>
<dbReference type="EMBL" id="STGY01000004">
    <property type="protein sequence ID" value="THV43450.1"/>
    <property type="molecule type" value="Genomic_DNA"/>
</dbReference>
<comment type="subcellular location">
    <subcellularLocation>
        <location evidence="1">Cell membrane</location>
        <topology evidence="1">Peripheral membrane protein</topology>
        <orientation evidence="1">Cytoplasmic side</orientation>
    </subcellularLocation>
</comment>
<dbReference type="GO" id="GO:0005886">
    <property type="term" value="C:plasma membrane"/>
    <property type="evidence" value="ECO:0007669"/>
    <property type="project" value="UniProtKB-SubCell"/>
</dbReference>
<dbReference type="OrthoDB" id="9801753at2"/>
<evidence type="ECO:0000313" key="3">
    <source>
        <dbReference type="Proteomes" id="UP000308760"/>
    </source>
</evidence>
<reference evidence="2 3" key="2">
    <citation type="submission" date="2019-05" db="EMBL/GenBank/DDBJ databases">
        <title>Glycomyces buryatensis sp. nov.</title>
        <authorList>
            <person name="Nikitina E."/>
        </authorList>
    </citation>
    <scope>NUCLEOTIDE SEQUENCE [LARGE SCALE GENOMIC DNA]</scope>
    <source>
        <strain evidence="2 3">18</strain>
    </source>
</reference>
<dbReference type="Proteomes" id="UP000308760">
    <property type="component" value="Unassembled WGS sequence"/>
</dbReference>
<dbReference type="InterPro" id="IPR002696">
    <property type="entry name" value="Membr_insert_effic_factor_YidD"/>
</dbReference>
<comment type="function">
    <text evidence="1">Could be involved in insertion of integral membrane proteins into the membrane.</text>
</comment>
<dbReference type="PANTHER" id="PTHR33383">
    <property type="entry name" value="MEMBRANE PROTEIN INSERTION EFFICIENCY FACTOR-RELATED"/>
    <property type="match status" value="1"/>
</dbReference>
<dbReference type="Pfam" id="PF01809">
    <property type="entry name" value="YidD"/>
    <property type="match status" value="1"/>
</dbReference>
<dbReference type="NCBIfam" id="TIGR00278">
    <property type="entry name" value="membrane protein insertion efficiency factor YidD"/>
    <property type="match status" value="1"/>
</dbReference>
<dbReference type="PANTHER" id="PTHR33383:SF1">
    <property type="entry name" value="MEMBRANE PROTEIN INSERTION EFFICIENCY FACTOR-RELATED"/>
    <property type="match status" value="1"/>
</dbReference>
<evidence type="ECO:0000313" key="2">
    <source>
        <dbReference type="EMBL" id="THV43450.1"/>
    </source>
</evidence>
<dbReference type="HAMAP" id="MF_00386">
    <property type="entry name" value="UPF0161_YidD"/>
    <property type="match status" value="1"/>
</dbReference>
<proteinExistence type="inferred from homology"/>